<dbReference type="Gene3D" id="1.10.1040.50">
    <property type="match status" value="2"/>
</dbReference>
<dbReference type="UniPathway" id="UPA00659"/>
<evidence type="ECO:0000256" key="9">
    <source>
        <dbReference type="ARBA" id="ARBA00023098"/>
    </source>
</evidence>
<feature type="domain" description="3-hydroxyacyl-CoA dehydrogenase C-terminal" evidence="13">
    <location>
        <begin position="506"/>
        <end position="585"/>
    </location>
</feature>
<organism evidence="15 16">
    <name type="scientific">Micromonospora chokoriensis</name>
    <dbReference type="NCBI Taxonomy" id="356851"/>
    <lineage>
        <taxon>Bacteria</taxon>
        <taxon>Bacillati</taxon>
        <taxon>Actinomycetota</taxon>
        <taxon>Actinomycetes</taxon>
        <taxon>Micromonosporales</taxon>
        <taxon>Micromonosporaceae</taxon>
        <taxon>Micromonospora</taxon>
    </lineage>
</organism>
<dbReference type="FunFam" id="3.40.50.720:FF:000009">
    <property type="entry name" value="Fatty oxidation complex, alpha subunit"/>
    <property type="match status" value="1"/>
</dbReference>
<dbReference type="SUPFAM" id="SSF52096">
    <property type="entry name" value="ClpP/crotonase"/>
    <property type="match status" value="1"/>
</dbReference>
<dbReference type="InterPro" id="IPR029045">
    <property type="entry name" value="ClpP/crotonase-like_dom_sf"/>
</dbReference>
<evidence type="ECO:0000256" key="7">
    <source>
        <dbReference type="ARBA" id="ARBA00023002"/>
    </source>
</evidence>
<comment type="similarity">
    <text evidence="3">In the central section; belongs to the 3-hydroxyacyl-CoA dehydrogenase family.</text>
</comment>
<evidence type="ECO:0000256" key="5">
    <source>
        <dbReference type="ARBA" id="ARBA00022832"/>
    </source>
</evidence>
<accession>A0A1C4Z6S9</accession>
<name>A0A1C4Z6S9_9ACTN</name>
<keyword evidence="5" id="KW-0276">Fatty acid metabolism</keyword>
<dbReference type="GO" id="GO:0016509">
    <property type="term" value="F:long-chain (3S)-3-hydroxyacyl-CoA dehydrogenase (NAD+) activity"/>
    <property type="evidence" value="ECO:0007669"/>
    <property type="project" value="TreeGrafter"/>
</dbReference>
<evidence type="ECO:0000259" key="13">
    <source>
        <dbReference type="Pfam" id="PF00725"/>
    </source>
</evidence>
<dbReference type="PANTHER" id="PTHR43612:SF3">
    <property type="entry name" value="TRIFUNCTIONAL ENZYME SUBUNIT ALPHA, MITOCHONDRIAL"/>
    <property type="match status" value="1"/>
</dbReference>
<dbReference type="CDD" id="cd06558">
    <property type="entry name" value="crotonase-like"/>
    <property type="match status" value="1"/>
</dbReference>
<keyword evidence="11" id="KW-0511">Multifunctional enzyme</keyword>
<evidence type="ECO:0000313" key="16">
    <source>
        <dbReference type="Proteomes" id="UP000198224"/>
    </source>
</evidence>
<dbReference type="InterPro" id="IPR008927">
    <property type="entry name" value="6-PGluconate_DH-like_C_sf"/>
</dbReference>
<dbReference type="SUPFAM" id="SSF51735">
    <property type="entry name" value="NAD(P)-binding Rossmann-fold domains"/>
    <property type="match status" value="1"/>
</dbReference>
<dbReference type="RefSeq" id="WP_088990848.1">
    <property type="nucleotide sequence ID" value="NZ_LT607409.1"/>
</dbReference>
<dbReference type="GO" id="GO:0006635">
    <property type="term" value="P:fatty acid beta-oxidation"/>
    <property type="evidence" value="ECO:0007669"/>
    <property type="project" value="UniProtKB-UniPathway"/>
</dbReference>
<feature type="domain" description="3-hydroxyacyl-CoA dehydrogenase NAD binding" evidence="14">
    <location>
        <begin position="323"/>
        <end position="502"/>
    </location>
</feature>
<dbReference type="Gene3D" id="3.40.50.720">
    <property type="entry name" value="NAD(P)-binding Rossmann-like Domain"/>
    <property type="match status" value="1"/>
</dbReference>
<keyword evidence="7" id="KW-0560">Oxidoreductase</keyword>
<evidence type="ECO:0000256" key="6">
    <source>
        <dbReference type="ARBA" id="ARBA00022963"/>
    </source>
</evidence>
<keyword evidence="16" id="KW-1185">Reference proteome</keyword>
<dbReference type="EMBL" id="LT607409">
    <property type="protein sequence ID" value="SCF28679.1"/>
    <property type="molecule type" value="Genomic_DNA"/>
</dbReference>
<dbReference type="GO" id="GO:0070403">
    <property type="term" value="F:NAD+ binding"/>
    <property type="evidence" value="ECO:0007669"/>
    <property type="project" value="InterPro"/>
</dbReference>
<comment type="pathway">
    <text evidence="2">Lipid metabolism; butanoate metabolism.</text>
</comment>
<protein>
    <submittedName>
        <fullName evidence="15">3-hydroxyacyl-CoA dehydrogenase</fullName>
    </submittedName>
</protein>
<keyword evidence="8" id="KW-0520">NAD</keyword>
<reference evidence="16" key="1">
    <citation type="submission" date="2016-06" db="EMBL/GenBank/DDBJ databases">
        <authorList>
            <person name="Varghese N."/>
            <person name="Submissions Spin"/>
        </authorList>
    </citation>
    <scope>NUCLEOTIDE SEQUENCE [LARGE SCALE GENOMIC DNA]</scope>
    <source>
        <strain evidence="16">DSM 45160</strain>
    </source>
</reference>
<keyword evidence="9" id="KW-0443">Lipid metabolism</keyword>
<dbReference type="InterPro" id="IPR036291">
    <property type="entry name" value="NAD(P)-bd_dom_sf"/>
</dbReference>
<dbReference type="InterPro" id="IPR006108">
    <property type="entry name" value="3HC_DH_C"/>
</dbReference>
<evidence type="ECO:0000313" key="15">
    <source>
        <dbReference type="EMBL" id="SCF28679.1"/>
    </source>
</evidence>
<dbReference type="InterPro" id="IPR050136">
    <property type="entry name" value="FA_oxidation_alpha_subunit"/>
</dbReference>
<gene>
    <name evidence="15" type="ORF">GA0070612_5902</name>
</gene>
<evidence type="ECO:0000256" key="4">
    <source>
        <dbReference type="ARBA" id="ARBA00009463"/>
    </source>
</evidence>
<dbReference type="Pfam" id="PF00725">
    <property type="entry name" value="3HCDH"/>
    <property type="match status" value="1"/>
</dbReference>
<dbReference type="Pfam" id="PF02737">
    <property type="entry name" value="3HCDH_N"/>
    <property type="match status" value="1"/>
</dbReference>
<sequence>MKAPNEVVTKALLRQVNVPGLDRPAALITLDNGFDHTKPNTFGPGGLASLDEAITAALAADPAFIAVTGKPYIFCVGADIVGLPQLADREQALEIGRLGHRVFARLKDSTVPTFAFVNGAAMGGGLELALHCHYRTLSGGAAALALPEVSLGLVPGWGGTQLLPNLIGIPAATQVIIQNPLMQNKMLKPKQAAELGIADVLLEPADFLERSLEWAAGVVRGQVTVTRPEVDKDMWAGVLYFARETLNQRLHGAVPAAYKALDLLETAKDADFATGTAAEDEALADLVFSEELRSGLYAFDLVQRRAKRPAGAPDKGLARTITKVGIVGAGLMASQLALLFARRLQVPVVMTDLDQSRVDKGVGYVHTQIEKAVTKGRMDKGTAAKLYGLVSGSVDKAAFTDADFVIEAVFEDLGVKKQVWAELEKIVSPEAVLATNTSSLSITEMAAELEHPERVVGFHFFNPVAVLPLLEIVRGERTDDATLATAFAVGKQLKKSSVLVKDAPAFVVNRLLTRFLGTVFAAVDAGTPLDVANSALDPLGLPMRPLALLQLVGPAVAYHVGGTLHAAYPDRFSVSENLKRIADSGQPIVVDDQVNDEVAALLVVGDQPLTAEQVRQNALDALAQEIRLMLDEGVVAEAQDIDLCMLLGAGWPFHLGGVTPYLDRTGTSERVTGRRFLPRGAASLPA</sequence>
<evidence type="ECO:0000256" key="10">
    <source>
        <dbReference type="ARBA" id="ARBA00023239"/>
    </source>
</evidence>
<evidence type="ECO:0000256" key="12">
    <source>
        <dbReference type="ARBA" id="ARBA00049556"/>
    </source>
</evidence>
<dbReference type="GO" id="GO:0004300">
    <property type="term" value="F:enoyl-CoA hydratase activity"/>
    <property type="evidence" value="ECO:0007669"/>
    <property type="project" value="TreeGrafter"/>
</dbReference>
<evidence type="ECO:0000259" key="14">
    <source>
        <dbReference type="Pfam" id="PF02737"/>
    </source>
</evidence>
<keyword evidence="10" id="KW-0456">Lyase</keyword>
<comment type="catalytic activity">
    <reaction evidence="12">
        <text>a (3S)-3-hydroxyacyl-CoA + NAD(+) = a 3-oxoacyl-CoA + NADH + H(+)</text>
        <dbReference type="Rhea" id="RHEA:22432"/>
        <dbReference type="ChEBI" id="CHEBI:15378"/>
        <dbReference type="ChEBI" id="CHEBI:57318"/>
        <dbReference type="ChEBI" id="CHEBI:57540"/>
        <dbReference type="ChEBI" id="CHEBI:57945"/>
        <dbReference type="ChEBI" id="CHEBI:90726"/>
        <dbReference type="EC" id="1.1.1.35"/>
    </reaction>
</comment>
<evidence type="ECO:0000256" key="3">
    <source>
        <dbReference type="ARBA" id="ARBA00007005"/>
    </source>
</evidence>
<dbReference type="Proteomes" id="UP000198224">
    <property type="component" value="Chromosome I"/>
</dbReference>
<dbReference type="Gene3D" id="3.90.226.10">
    <property type="entry name" value="2-enoyl-CoA Hydratase, Chain A, domain 1"/>
    <property type="match status" value="1"/>
</dbReference>
<evidence type="ECO:0000256" key="2">
    <source>
        <dbReference type="ARBA" id="ARBA00005086"/>
    </source>
</evidence>
<comment type="similarity">
    <text evidence="4">Belongs to the 3-hydroxyacyl-CoA dehydrogenase family.</text>
</comment>
<dbReference type="Pfam" id="PF00378">
    <property type="entry name" value="ECH_1"/>
    <property type="match status" value="1"/>
</dbReference>
<dbReference type="eggNOG" id="COG1250">
    <property type="taxonomic scope" value="Bacteria"/>
</dbReference>
<dbReference type="AlphaFoldDB" id="A0A1C4Z6S9"/>
<evidence type="ECO:0000256" key="11">
    <source>
        <dbReference type="ARBA" id="ARBA00023268"/>
    </source>
</evidence>
<keyword evidence="6" id="KW-0442">Lipid degradation</keyword>
<dbReference type="eggNOG" id="COG1024">
    <property type="taxonomic scope" value="Bacteria"/>
</dbReference>
<dbReference type="InterPro" id="IPR001753">
    <property type="entry name" value="Enoyl-CoA_hydra/iso"/>
</dbReference>
<dbReference type="PANTHER" id="PTHR43612">
    <property type="entry name" value="TRIFUNCTIONAL ENZYME SUBUNIT ALPHA"/>
    <property type="match status" value="1"/>
</dbReference>
<dbReference type="InterPro" id="IPR006176">
    <property type="entry name" value="3-OHacyl-CoA_DH_NAD-bd"/>
</dbReference>
<dbReference type="SUPFAM" id="SSF48179">
    <property type="entry name" value="6-phosphogluconate dehydrogenase C-terminal domain-like"/>
    <property type="match status" value="2"/>
</dbReference>
<proteinExistence type="inferred from homology"/>
<comment type="pathway">
    <text evidence="1">Lipid metabolism; fatty acid beta-oxidation.</text>
</comment>
<evidence type="ECO:0000256" key="1">
    <source>
        <dbReference type="ARBA" id="ARBA00005005"/>
    </source>
</evidence>
<evidence type="ECO:0000256" key="8">
    <source>
        <dbReference type="ARBA" id="ARBA00023027"/>
    </source>
</evidence>